<dbReference type="GO" id="GO:0003725">
    <property type="term" value="F:double-stranded RNA binding"/>
    <property type="evidence" value="ECO:0007669"/>
    <property type="project" value="InterPro"/>
</dbReference>
<dbReference type="OrthoDB" id="9781656at2"/>
<keyword evidence="3" id="KW-1185">Reference proteome</keyword>
<dbReference type="PROSITE" id="PS51163">
    <property type="entry name" value="YRDC"/>
    <property type="match status" value="1"/>
</dbReference>
<dbReference type="InterPro" id="IPR017945">
    <property type="entry name" value="DHBP_synth_RibB-like_a/b_dom"/>
</dbReference>
<comment type="caution">
    <text evidence="2">The sequence shown here is derived from an EMBL/GenBank/DDBJ whole genome shotgun (WGS) entry which is preliminary data.</text>
</comment>
<feature type="domain" description="YrdC-like" evidence="1">
    <location>
        <begin position="14"/>
        <end position="200"/>
    </location>
</feature>
<sequence>MSQFFYIHPDTPQQRLLKQSVAIIEKGGVIVYPTDSGYALGCAIGNKSAMDKIIQIRQLGKDHNFTLMCKDLTELSVFARVENNAFRLIRNHSPGPYTFILKGTKEVPKRLLNPKRKTIGLRVPDNRIALALLEELGAPLMSVSLIFPDDDTAESDPELIRDRLERQVDLIINGGILPEQLTSIIDFSEGDVNILRHGIGNTEAFE</sequence>
<protein>
    <submittedName>
        <fullName evidence="2">Threonylcarbamoyl-AMP synthase</fullName>
    </submittedName>
</protein>
<accession>A0A420EI98</accession>
<dbReference type="PANTHER" id="PTHR42828">
    <property type="entry name" value="DHBP SYNTHASE RIBB-LIKE ALPHA/BETA DOMAIN-CONTAINING PROTEIN"/>
    <property type="match status" value="1"/>
</dbReference>
<dbReference type="AlphaFoldDB" id="A0A420EI98"/>
<reference evidence="2 3" key="1">
    <citation type="submission" date="2018-09" db="EMBL/GenBank/DDBJ databases">
        <authorList>
            <person name="Wang Z."/>
        </authorList>
    </citation>
    <scope>NUCLEOTIDE SEQUENCE [LARGE SCALE GENOMIC DNA]</scope>
    <source>
        <strain evidence="2 3">ALS 81</strain>
    </source>
</reference>
<evidence type="ECO:0000259" key="1">
    <source>
        <dbReference type="PROSITE" id="PS51163"/>
    </source>
</evidence>
<dbReference type="InterPro" id="IPR006070">
    <property type="entry name" value="Sua5-like_dom"/>
</dbReference>
<dbReference type="EMBL" id="RAQO01000004">
    <property type="protein sequence ID" value="RKF20398.1"/>
    <property type="molecule type" value="Genomic_DNA"/>
</dbReference>
<dbReference type="Gene3D" id="3.90.870.10">
    <property type="entry name" value="DHBP synthase"/>
    <property type="match status" value="1"/>
</dbReference>
<name>A0A420EI98_9ALTE</name>
<organism evidence="2 3">
    <name type="scientific">Alginatibacterium sediminis</name>
    <dbReference type="NCBI Taxonomy" id="2164068"/>
    <lineage>
        <taxon>Bacteria</taxon>
        <taxon>Pseudomonadati</taxon>
        <taxon>Pseudomonadota</taxon>
        <taxon>Gammaproteobacteria</taxon>
        <taxon>Alteromonadales</taxon>
        <taxon>Alteromonadaceae</taxon>
        <taxon>Alginatibacterium</taxon>
    </lineage>
</organism>
<evidence type="ECO:0000313" key="3">
    <source>
        <dbReference type="Proteomes" id="UP000286482"/>
    </source>
</evidence>
<dbReference type="InterPro" id="IPR052532">
    <property type="entry name" value="SUA5_domain"/>
</dbReference>
<dbReference type="Proteomes" id="UP000286482">
    <property type="component" value="Unassembled WGS sequence"/>
</dbReference>
<evidence type="ECO:0000313" key="2">
    <source>
        <dbReference type="EMBL" id="RKF20398.1"/>
    </source>
</evidence>
<dbReference type="NCBIfam" id="TIGR00057">
    <property type="entry name" value="L-threonylcarbamoyladenylate synthase"/>
    <property type="match status" value="1"/>
</dbReference>
<dbReference type="Pfam" id="PF01300">
    <property type="entry name" value="Sua5_yciO_yrdC"/>
    <property type="match status" value="1"/>
</dbReference>
<dbReference type="SUPFAM" id="SSF55821">
    <property type="entry name" value="YrdC/RibB"/>
    <property type="match status" value="1"/>
</dbReference>
<dbReference type="RefSeq" id="WP_120354402.1">
    <property type="nucleotide sequence ID" value="NZ_RAQO01000004.1"/>
</dbReference>
<gene>
    <name evidence="2" type="ORF">DBZ36_08140</name>
</gene>
<dbReference type="PANTHER" id="PTHR42828:SF3">
    <property type="entry name" value="THREONYLCARBAMOYL-AMP SYNTHASE"/>
    <property type="match status" value="1"/>
</dbReference>
<proteinExistence type="predicted"/>